<dbReference type="Proteomes" id="UP000824120">
    <property type="component" value="Chromosome 7"/>
</dbReference>
<gene>
    <name evidence="1" type="ORF">H5410_035887</name>
</gene>
<sequence length="104" mass="11923">MTLRSGKKLNDNCQCKDCEVTKSQEIHKGKEKSELEIDSIYMHAFPFPQRMKQEKLDKYFGAPNHSASCPLFSSIVLLPWHSASSRAWHTRTLGGQIAIRRFAK</sequence>
<organism evidence="1 2">
    <name type="scientific">Solanum commersonii</name>
    <name type="common">Commerson's wild potato</name>
    <name type="synonym">Commerson's nightshade</name>
    <dbReference type="NCBI Taxonomy" id="4109"/>
    <lineage>
        <taxon>Eukaryota</taxon>
        <taxon>Viridiplantae</taxon>
        <taxon>Streptophyta</taxon>
        <taxon>Embryophyta</taxon>
        <taxon>Tracheophyta</taxon>
        <taxon>Spermatophyta</taxon>
        <taxon>Magnoliopsida</taxon>
        <taxon>eudicotyledons</taxon>
        <taxon>Gunneridae</taxon>
        <taxon>Pentapetalae</taxon>
        <taxon>asterids</taxon>
        <taxon>lamiids</taxon>
        <taxon>Solanales</taxon>
        <taxon>Solanaceae</taxon>
        <taxon>Solanoideae</taxon>
        <taxon>Solaneae</taxon>
        <taxon>Solanum</taxon>
    </lineage>
</organism>
<name>A0A9J5Y443_SOLCO</name>
<protein>
    <submittedName>
        <fullName evidence="1">Uncharacterized protein</fullName>
    </submittedName>
</protein>
<evidence type="ECO:0000313" key="2">
    <source>
        <dbReference type="Proteomes" id="UP000824120"/>
    </source>
</evidence>
<reference evidence="1 2" key="1">
    <citation type="submission" date="2020-09" db="EMBL/GenBank/DDBJ databases">
        <title>De no assembly of potato wild relative species, Solanum commersonii.</title>
        <authorList>
            <person name="Cho K."/>
        </authorList>
    </citation>
    <scope>NUCLEOTIDE SEQUENCE [LARGE SCALE GENOMIC DNA]</scope>
    <source>
        <strain evidence="1">LZ3.2</strain>
        <tissue evidence="1">Leaf</tissue>
    </source>
</reference>
<dbReference type="AlphaFoldDB" id="A0A9J5Y443"/>
<comment type="caution">
    <text evidence="1">The sequence shown here is derived from an EMBL/GenBank/DDBJ whole genome shotgun (WGS) entry which is preliminary data.</text>
</comment>
<dbReference type="EMBL" id="JACXVP010000007">
    <property type="protein sequence ID" value="KAG5594655.1"/>
    <property type="molecule type" value="Genomic_DNA"/>
</dbReference>
<keyword evidence="2" id="KW-1185">Reference proteome</keyword>
<evidence type="ECO:0000313" key="1">
    <source>
        <dbReference type="EMBL" id="KAG5594655.1"/>
    </source>
</evidence>
<accession>A0A9J5Y443</accession>
<proteinExistence type="predicted"/>